<comment type="catalytic activity">
    <reaction evidence="1">
        <text>ATP + H2O = ADP + phosphate + H(+)</text>
        <dbReference type="Rhea" id="RHEA:13065"/>
        <dbReference type="ChEBI" id="CHEBI:15377"/>
        <dbReference type="ChEBI" id="CHEBI:15378"/>
        <dbReference type="ChEBI" id="CHEBI:30616"/>
        <dbReference type="ChEBI" id="CHEBI:43474"/>
        <dbReference type="ChEBI" id="CHEBI:456216"/>
        <dbReference type="EC" id="5.6.2.3"/>
    </reaction>
</comment>
<dbReference type="InterPro" id="IPR010285">
    <property type="entry name" value="DNA_helicase_pif1-like_DEAD"/>
</dbReference>
<keyword evidence="2" id="KW-0472">Membrane</keyword>
<keyword evidence="1" id="KW-0233">DNA recombination</keyword>
<feature type="domain" description="Helitron helicase-like" evidence="4">
    <location>
        <begin position="20"/>
        <end position="119"/>
    </location>
</feature>
<dbReference type="PANTHER" id="PTHR10492">
    <property type="match status" value="1"/>
</dbReference>
<name>A0A922AIY5_CARIL</name>
<evidence type="ECO:0000313" key="5">
    <source>
        <dbReference type="EMBL" id="KAG6682508.1"/>
    </source>
</evidence>
<dbReference type="GO" id="GO:0006310">
    <property type="term" value="P:DNA recombination"/>
    <property type="evidence" value="ECO:0007669"/>
    <property type="project" value="UniProtKB-KW"/>
</dbReference>
<sequence length="474" mass="55398">MIFVVLKKKNKQPTISCHEYYCFKLQIRQHNKSILLLSGRLLQQFVVDMYTKIETSRLNYFCSKQQEIRSEINAFKIGRQIILPSSFIGGSRDMRKRYMEAMILVQRFGKPDIFLTMTYCPDLIARIFKAKLEDLKNELFKREIFGKVAAYEILDKTKNVHLYKTVVKHMMHGSYGILNPTNICMKKNRICKNQYPKKFTSKITVGIDCFPLYKRSNDGTIGKVRGQNLDNRWVVPYNSHLLSKFNCHTNVEICSTIKGVKYLYKYIYKGHDRIENLNNILNSDLSTKSILTKFFLTNQIDQNARNLLYREFLEKFVWNQQYKIWTPRRKGNVIGRIVSANPIESERYYLRILLNHIRGAKSFEDLKTVNGIVVLTFREAANLHGQLNKDNSLEECLEEVCLYQMPNSLRRRFTTILVYYMIALAIASSGVVASILPRGRTTHSCFKIPLNKKKIVHAMLANKEILLNYCVLQN</sequence>
<evidence type="ECO:0000259" key="4">
    <source>
        <dbReference type="Pfam" id="PF14214"/>
    </source>
</evidence>
<keyword evidence="2" id="KW-0812">Transmembrane</keyword>
<dbReference type="InterPro" id="IPR025476">
    <property type="entry name" value="Helitron_helicase-like"/>
</dbReference>
<dbReference type="PANTHER" id="PTHR10492:SF94">
    <property type="entry name" value="ATP-DEPENDENT DNA HELICASE"/>
    <property type="match status" value="1"/>
</dbReference>
<evidence type="ECO:0000313" key="6">
    <source>
        <dbReference type="Proteomes" id="UP000811246"/>
    </source>
</evidence>
<dbReference type="GO" id="GO:0000723">
    <property type="term" value="P:telomere maintenance"/>
    <property type="evidence" value="ECO:0007669"/>
    <property type="project" value="InterPro"/>
</dbReference>
<dbReference type="EMBL" id="CM031837">
    <property type="protein sequence ID" value="KAG6682508.1"/>
    <property type="molecule type" value="Genomic_DNA"/>
</dbReference>
<accession>A0A922AIY5</accession>
<keyword evidence="1" id="KW-0547">Nucleotide-binding</keyword>
<dbReference type="GO" id="GO:0016787">
    <property type="term" value="F:hydrolase activity"/>
    <property type="evidence" value="ECO:0007669"/>
    <property type="project" value="UniProtKB-KW"/>
</dbReference>
<keyword evidence="2" id="KW-1133">Transmembrane helix</keyword>
<comment type="similarity">
    <text evidence="1">Belongs to the helicase family.</text>
</comment>
<reference evidence="5" key="1">
    <citation type="submission" date="2021-01" db="EMBL/GenBank/DDBJ databases">
        <authorList>
            <person name="Lovell J.T."/>
            <person name="Bentley N."/>
            <person name="Bhattarai G."/>
            <person name="Jenkins J.W."/>
            <person name="Sreedasyam A."/>
            <person name="Alarcon Y."/>
            <person name="Bock C."/>
            <person name="Boston L."/>
            <person name="Carlson J."/>
            <person name="Cervantes K."/>
            <person name="Clermont K."/>
            <person name="Krom N."/>
            <person name="Kubenka K."/>
            <person name="Mamidi S."/>
            <person name="Mattison C."/>
            <person name="Monteros M."/>
            <person name="Pisani C."/>
            <person name="Plott C."/>
            <person name="Rajasekar S."/>
            <person name="Rhein H.S."/>
            <person name="Rohla C."/>
            <person name="Song M."/>
            <person name="Hilaire R.S."/>
            <person name="Shu S."/>
            <person name="Wells L."/>
            <person name="Wang X."/>
            <person name="Webber J."/>
            <person name="Heerema R.J."/>
            <person name="Klein P."/>
            <person name="Conner P."/>
            <person name="Grauke L."/>
            <person name="Grimwood J."/>
            <person name="Schmutz J."/>
            <person name="Randall J.J."/>
        </authorList>
    </citation>
    <scope>NUCLEOTIDE SEQUENCE</scope>
    <source>
        <tissue evidence="5">Leaf</tissue>
    </source>
</reference>
<feature type="domain" description="DNA helicase Pif1-like DEAD-box helicase" evidence="3">
    <location>
        <begin position="419"/>
        <end position="461"/>
    </location>
</feature>
<evidence type="ECO:0000259" key="3">
    <source>
        <dbReference type="Pfam" id="PF05970"/>
    </source>
</evidence>
<dbReference type="GO" id="GO:0006281">
    <property type="term" value="P:DNA repair"/>
    <property type="evidence" value="ECO:0007669"/>
    <property type="project" value="UniProtKB-KW"/>
</dbReference>
<keyword evidence="1" id="KW-0378">Hydrolase</keyword>
<evidence type="ECO:0000256" key="2">
    <source>
        <dbReference type="SAM" id="Phobius"/>
    </source>
</evidence>
<keyword evidence="1" id="KW-0227">DNA damage</keyword>
<dbReference type="Proteomes" id="UP000811246">
    <property type="component" value="Chromosome 13"/>
</dbReference>
<comment type="caution">
    <text evidence="5">The sequence shown here is derived from an EMBL/GenBank/DDBJ whole genome shotgun (WGS) entry which is preliminary data.</text>
</comment>
<keyword evidence="1" id="KW-0067">ATP-binding</keyword>
<comment type="cofactor">
    <cofactor evidence="1">
        <name>Mg(2+)</name>
        <dbReference type="ChEBI" id="CHEBI:18420"/>
    </cofactor>
</comment>
<dbReference type="Pfam" id="PF14214">
    <property type="entry name" value="Helitron_like_N"/>
    <property type="match status" value="1"/>
</dbReference>
<protein>
    <recommendedName>
        <fullName evidence="1">ATP-dependent DNA helicase</fullName>
        <ecNumber evidence="1">5.6.2.3</ecNumber>
    </recommendedName>
</protein>
<keyword evidence="1" id="KW-0347">Helicase</keyword>
<dbReference type="AlphaFoldDB" id="A0A922AIY5"/>
<keyword evidence="1" id="KW-0234">DNA repair</keyword>
<proteinExistence type="inferred from homology"/>
<dbReference type="GO" id="GO:0005524">
    <property type="term" value="F:ATP binding"/>
    <property type="evidence" value="ECO:0007669"/>
    <property type="project" value="UniProtKB-KW"/>
</dbReference>
<evidence type="ECO:0000256" key="1">
    <source>
        <dbReference type="RuleBase" id="RU363044"/>
    </source>
</evidence>
<feature type="transmembrane region" description="Helical" evidence="2">
    <location>
        <begin position="417"/>
        <end position="437"/>
    </location>
</feature>
<dbReference type="GO" id="GO:0043139">
    <property type="term" value="F:5'-3' DNA helicase activity"/>
    <property type="evidence" value="ECO:0007669"/>
    <property type="project" value="UniProtKB-EC"/>
</dbReference>
<gene>
    <name evidence="5" type="ORF">I3842_13G145700</name>
</gene>
<dbReference type="Pfam" id="PF05970">
    <property type="entry name" value="PIF1"/>
    <property type="match status" value="1"/>
</dbReference>
<dbReference type="EC" id="5.6.2.3" evidence="1"/>
<organism evidence="5 6">
    <name type="scientific">Carya illinoinensis</name>
    <name type="common">Pecan</name>
    <dbReference type="NCBI Taxonomy" id="32201"/>
    <lineage>
        <taxon>Eukaryota</taxon>
        <taxon>Viridiplantae</taxon>
        <taxon>Streptophyta</taxon>
        <taxon>Embryophyta</taxon>
        <taxon>Tracheophyta</taxon>
        <taxon>Spermatophyta</taxon>
        <taxon>Magnoliopsida</taxon>
        <taxon>eudicotyledons</taxon>
        <taxon>Gunneridae</taxon>
        <taxon>Pentapetalae</taxon>
        <taxon>rosids</taxon>
        <taxon>fabids</taxon>
        <taxon>Fagales</taxon>
        <taxon>Juglandaceae</taxon>
        <taxon>Carya</taxon>
    </lineage>
</organism>